<evidence type="ECO:0000313" key="3">
    <source>
        <dbReference type="Proteomes" id="UP001418222"/>
    </source>
</evidence>
<proteinExistence type="predicted"/>
<gene>
    <name evidence="2" type="ORF">KSP39_PZI013981</name>
</gene>
<dbReference type="Proteomes" id="UP001418222">
    <property type="component" value="Unassembled WGS sequence"/>
</dbReference>
<accession>A0AAP0G391</accession>
<organism evidence="2 3">
    <name type="scientific">Platanthera zijinensis</name>
    <dbReference type="NCBI Taxonomy" id="2320716"/>
    <lineage>
        <taxon>Eukaryota</taxon>
        <taxon>Viridiplantae</taxon>
        <taxon>Streptophyta</taxon>
        <taxon>Embryophyta</taxon>
        <taxon>Tracheophyta</taxon>
        <taxon>Spermatophyta</taxon>
        <taxon>Magnoliopsida</taxon>
        <taxon>Liliopsida</taxon>
        <taxon>Asparagales</taxon>
        <taxon>Orchidaceae</taxon>
        <taxon>Orchidoideae</taxon>
        <taxon>Orchideae</taxon>
        <taxon>Orchidinae</taxon>
        <taxon>Platanthera</taxon>
    </lineage>
</organism>
<dbReference type="PANTHER" id="PTHR34466">
    <property type="entry name" value="OS11G0129800 PROTEIN"/>
    <property type="match status" value="1"/>
</dbReference>
<dbReference type="EMBL" id="JBBWWQ010000011">
    <property type="protein sequence ID" value="KAK8935312.1"/>
    <property type="molecule type" value="Genomic_DNA"/>
</dbReference>
<evidence type="ECO:0000256" key="1">
    <source>
        <dbReference type="SAM" id="MobiDB-lite"/>
    </source>
</evidence>
<dbReference type="AlphaFoldDB" id="A0AAP0G391"/>
<reference evidence="2 3" key="1">
    <citation type="journal article" date="2022" name="Nat. Plants">
        <title>Genomes of leafy and leafless Platanthera orchids illuminate the evolution of mycoheterotrophy.</title>
        <authorList>
            <person name="Li M.H."/>
            <person name="Liu K.W."/>
            <person name="Li Z."/>
            <person name="Lu H.C."/>
            <person name="Ye Q.L."/>
            <person name="Zhang D."/>
            <person name="Wang J.Y."/>
            <person name="Li Y.F."/>
            <person name="Zhong Z.M."/>
            <person name="Liu X."/>
            <person name="Yu X."/>
            <person name="Liu D.K."/>
            <person name="Tu X.D."/>
            <person name="Liu B."/>
            <person name="Hao Y."/>
            <person name="Liao X.Y."/>
            <person name="Jiang Y.T."/>
            <person name="Sun W.H."/>
            <person name="Chen J."/>
            <person name="Chen Y.Q."/>
            <person name="Ai Y."/>
            <person name="Zhai J.W."/>
            <person name="Wu S.S."/>
            <person name="Zhou Z."/>
            <person name="Hsiao Y.Y."/>
            <person name="Wu W.L."/>
            <person name="Chen Y.Y."/>
            <person name="Lin Y.F."/>
            <person name="Hsu J.L."/>
            <person name="Li C.Y."/>
            <person name="Wang Z.W."/>
            <person name="Zhao X."/>
            <person name="Zhong W.Y."/>
            <person name="Ma X.K."/>
            <person name="Ma L."/>
            <person name="Huang J."/>
            <person name="Chen G.Z."/>
            <person name="Huang M.Z."/>
            <person name="Huang L."/>
            <person name="Peng D.H."/>
            <person name="Luo Y.B."/>
            <person name="Zou S.Q."/>
            <person name="Chen S.P."/>
            <person name="Lan S."/>
            <person name="Tsai W.C."/>
            <person name="Van de Peer Y."/>
            <person name="Liu Z.J."/>
        </authorList>
    </citation>
    <scope>NUCLEOTIDE SEQUENCE [LARGE SCALE GENOMIC DNA]</scope>
    <source>
        <strain evidence="2">Lor287</strain>
    </source>
</reference>
<feature type="region of interest" description="Disordered" evidence="1">
    <location>
        <begin position="40"/>
        <end position="91"/>
    </location>
</feature>
<protein>
    <submittedName>
        <fullName evidence="2">Uncharacterized protein</fullName>
    </submittedName>
</protein>
<name>A0AAP0G391_9ASPA</name>
<sequence>MSGVRTNNNSSVRGFPEISLDDLINEYFIGEDKEDEIIKTTPGCPSRKGDVINPRTEAGASRRRGKSVRENGGESRETSLAGLRRQRSVSMTRQHFNDSEFHKCNEEVLAESTVEVLSQDLAKIVKDILLEKKPANLTKRRLCSKMRSREKMNMPKFLIDEDEKHIEVFLSNIEDADISSSFDGDRSDTSSTFWENSKFRDPVSYNAIEEIHENQMRPAAVSSVSSDEGILLPWLHMETSNEDSSSPCQNISSLPVDSGGALFHTLPESSKILADTEYIVRELQNDSPRSSEQFPSSSYNSLFFMDELDHHSLNEGIPAARYMQRQRIELGSLILCGRYLL</sequence>
<evidence type="ECO:0000313" key="2">
    <source>
        <dbReference type="EMBL" id="KAK8935312.1"/>
    </source>
</evidence>
<comment type="caution">
    <text evidence="2">The sequence shown here is derived from an EMBL/GenBank/DDBJ whole genome shotgun (WGS) entry which is preliminary data.</text>
</comment>
<feature type="compositionally biased region" description="Basic and acidic residues" evidence="1">
    <location>
        <begin position="67"/>
        <end position="77"/>
    </location>
</feature>
<keyword evidence="3" id="KW-1185">Reference proteome</keyword>
<dbReference type="PANTHER" id="PTHR34466:SF1">
    <property type="entry name" value="OS06G0609800 PROTEIN"/>
    <property type="match status" value="1"/>
</dbReference>